<dbReference type="OrthoDB" id="5518640at2"/>
<keyword evidence="6 12" id="KW-0406">Ion transport</keyword>
<evidence type="ECO:0000256" key="6">
    <source>
        <dbReference type="ARBA" id="ARBA00023065"/>
    </source>
</evidence>
<accession>A0A1M6KEA7</accession>
<evidence type="ECO:0000313" key="16">
    <source>
        <dbReference type="EMBL" id="SHJ57286.1"/>
    </source>
</evidence>
<dbReference type="EMBL" id="FQZU01000009">
    <property type="protein sequence ID" value="SHJ57286.1"/>
    <property type="molecule type" value="Genomic_DNA"/>
</dbReference>
<comment type="function">
    <text evidence="9 12">F(1)F(0) ATP synthase produces ATP from ADP in the presence of a proton or sodium gradient. F-type ATPases consist of two structural domains, F(1) containing the extramembraneous catalytic core and F(0) containing the membrane proton channel, linked together by a central stalk and a peripheral stalk. During catalysis, ATP synthesis in the catalytic domain of F(1) is coupled via a rotary mechanism of the central stalk subunits to proton translocation.</text>
</comment>
<evidence type="ECO:0000256" key="12">
    <source>
        <dbReference type="HAMAP-Rule" id="MF_01398"/>
    </source>
</evidence>
<keyword evidence="15" id="KW-0732">Signal</keyword>
<evidence type="ECO:0000256" key="3">
    <source>
        <dbReference type="ARBA" id="ARBA00022692"/>
    </source>
</evidence>
<dbReference type="GO" id="GO:0012505">
    <property type="term" value="C:endomembrane system"/>
    <property type="evidence" value="ECO:0007669"/>
    <property type="project" value="UniProtKB-SubCell"/>
</dbReference>
<keyword evidence="8 12" id="KW-0066">ATP synthesis</keyword>
<evidence type="ECO:0000313" key="17">
    <source>
        <dbReference type="Proteomes" id="UP000183994"/>
    </source>
</evidence>
<protein>
    <recommendedName>
        <fullName evidence="12">ATP synthase subunit b</fullName>
    </recommendedName>
    <alternativeName>
        <fullName evidence="12">ATP synthase F(0) sector subunit b</fullName>
    </alternativeName>
    <alternativeName>
        <fullName evidence="12">ATPase subunit I</fullName>
    </alternativeName>
    <alternativeName>
        <fullName evidence="12">F-type ATPase subunit b</fullName>
        <shortName evidence="12">F-ATPase subunit b</shortName>
    </alternativeName>
</protein>
<evidence type="ECO:0000256" key="5">
    <source>
        <dbReference type="ARBA" id="ARBA00022989"/>
    </source>
</evidence>
<evidence type="ECO:0000256" key="10">
    <source>
        <dbReference type="ARBA" id="ARBA00025614"/>
    </source>
</evidence>
<keyword evidence="2 12" id="KW-0138">CF(0)</keyword>
<evidence type="ECO:0000256" key="8">
    <source>
        <dbReference type="ARBA" id="ARBA00023310"/>
    </source>
</evidence>
<dbReference type="GO" id="GO:0045259">
    <property type="term" value="C:proton-transporting ATP synthase complex"/>
    <property type="evidence" value="ECO:0007669"/>
    <property type="project" value="UniProtKB-KW"/>
</dbReference>
<comment type="function">
    <text evidence="10">Component of the F(0) channel, it forms part of the peripheral stalk, linking F(1) to F(0). The b'-subunit is a diverged and duplicated form of b found in plants and photosynthetic bacteria.</text>
</comment>
<keyword evidence="14" id="KW-0175">Coiled coil</keyword>
<dbReference type="GO" id="GO:0005886">
    <property type="term" value="C:plasma membrane"/>
    <property type="evidence" value="ECO:0007669"/>
    <property type="project" value="UniProtKB-SubCell"/>
</dbReference>
<evidence type="ECO:0000256" key="13">
    <source>
        <dbReference type="RuleBase" id="RU003848"/>
    </source>
</evidence>
<keyword evidence="5 12" id="KW-1133">Transmembrane helix</keyword>
<evidence type="ECO:0000256" key="7">
    <source>
        <dbReference type="ARBA" id="ARBA00023136"/>
    </source>
</evidence>
<keyword evidence="7 12" id="KW-0472">Membrane</keyword>
<feature type="transmembrane region" description="Helical" evidence="12">
    <location>
        <begin position="41"/>
        <end position="59"/>
    </location>
</feature>
<evidence type="ECO:0000256" key="15">
    <source>
        <dbReference type="SAM" id="SignalP"/>
    </source>
</evidence>
<dbReference type="GO" id="GO:0046933">
    <property type="term" value="F:proton-transporting ATP synthase activity, rotational mechanism"/>
    <property type="evidence" value="ECO:0007669"/>
    <property type="project" value="UniProtKB-UniRule"/>
</dbReference>
<dbReference type="AlphaFoldDB" id="A0A1M6KEA7"/>
<comment type="subunit">
    <text evidence="12">F-type ATPases have 2 components, F(1) - the catalytic core - and F(0) - the membrane proton channel. F(1) has five subunits: alpha(3), beta(3), gamma(1), delta(1), epsilon(1). F(0) has three main subunits: a(1), b(2) and c(10-14). The alpha and beta chains form an alternating ring which encloses part of the gamma chain. F(1) is attached to F(0) by a central stalk formed by the gamma and epsilon chains, while a peripheral stalk is formed by the delta and b chains.</text>
</comment>
<gene>
    <name evidence="12" type="primary">atpF</name>
    <name evidence="16" type="ORF">SAMN02745216_01875</name>
</gene>
<dbReference type="InterPro" id="IPR002146">
    <property type="entry name" value="ATP_synth_b/b'su_bac/chlpt"/>
</dbReference>
<reference evidence="17" key="1">
    <citation type="submission" date="2016-11" db="EMBL/GenBank/DDBJ databases">
        <authorList>
            <person name="Varghese N."/>
            <person name="Submissions S."/>
        </authorList>
    </citation>
    <scope>NUCLEOTIDE SEQUENCE [LARGE SCALE GENOMIC DNA]</scope>
    <source>
        <strain evidence="17">DSM 16219</strain>
    </source>
</reference>
<evidence type="ECO:0000256" key="2">
    <source>
        <dbReference type="ARBA" id="ARBA00022547"/>
    </source>
</evidence>
<dbReference type="Proteomes" id="UP000183994">
    <property type="component" value="Unassembled WGS sequence"/>
</dbReference>
<proteinExistence type="inferred from homology"/>
<keyword evidence="17" id="KW-1185">Reference proteome</keyword>
<feature type="signal peptide" evidence="15">
    <location>
        <begin position="1"/>
        <end position="25"/>
    </location>
</feature>
<dbReference type="Pfam" id="PF00430">
    <property type="entry name" value="ATP-synt_B"/>
    <property type="match status" value="1"/>
</dbReference>
<dbReference type="STRING" id="1121393.SAMN02745216_01875"/>
<evidence type="ECO:0000256" key="1">
    <source>
        <dbReference type="ARBA" id="ARBA00022448"/>
    </source>
</evidence>
<dbReference type="HAMAP" id="MF_01398">
    <property type="entry name" value="ATP_synth_b_bprime"/>
    <property type="match status" value="1"/>
</dbReference>
<comment type="subcellular location">
    <subcellularLocation>
        <location evidence="12">Cell membrane</location>
        <topology evidence="12">Single-pass membrane protein</topology>
    </subcellularLocation>
    <subcellularLocation>
        <location evidence="11">Endomembrane system</location>
        <topology evidence="11">Single-pass membrane protein</topology>
    </subcellularLocation>
</comment>
<evidence type="ECO:0000256" key="11">
    <source>
        <dbReference type="ARBA" id="ARBA00037847"/>
    </source>
</evidence>
<keyword evidence="4 12" id="KW-0375">Hydrogen ion transport</keyword>
<feature type="chain" id="PRO_5012974621" description="ATP synthase subunit b" evidence="15">
    <location>
        <begin position="26"/>
        <end position="188"/>
    </location>
</feature>
<feature type="coiled-coil region" evidence="14">
    <location>
        <begin position="74"/>
        <end position="127"/>
    </location>
</feature>
<sequence length="188" mass="21638">MKHSAQKIGLFAGVLFMCFAANAFAAETQSWRPTYDFVMRWVNFAIMAFLFFKFAWGPLTRWLRGQGDEVAAQLKDMEEKKQAILEKMAETKEQIQQRSQYLEELMARTTENARKDKEQIVEQAKAEGAQMIQDAKQRADYQIAAARKQFRAELIDEAVELASQKLPGIISSDDENKIQTDYLEKALQ</sequence>
<keyword evidence="1 12" id="KW-0813">Transport</keyword>
<keyword evidence="3 12" id="KW-0812">Transmembrane</keyword>
<evidence type="ECO:0000256" key="9">
    <source>
        <dbReference type="ARBA" id="ARBA00025198"/>
    </source>
</evidence>
<keyword evidence="12" id="KW-1003">Cell membrane</keyword>
<evidence type="ECO:0000256" key="4">
    <source>
        <dbReference type="ARBA" id="ARBA00022781"/>
    </source>
</evidence>
<organism evidence="16 17">
    <name type="scientific">Desulfatibacillum alkenivorans DSM 16219</name>
    <dbReference type="NCBI Taxonomy" id="1121393"/>
    <lineage>
        <taxon>Bacteria</taxon>
        <taxon>Pseudomonadati</taxon>
        <taxon>Thermodesulfobacteriota</taxon>
        <taxon>Desulfobacteria</taxon>
        <taxon>Desulfobacterales</taxon>
        <taxon>Desulfatibacillaceae</taxon>
        <taxon>Desulfatibacillum</taxon>
    </lineage>
</organism>
<dbReference type="RefSeq" id="WP_073475183.1">
    <property type="nucleotide sequence ID" value="NZ_FQZU01000009.1"/>
</dbReference>
<comment type="similarity">
    <text evidence="12 13">Belongs to the ATPase B chain family.</text>
</comment>
<evidence type="ECO:0000256" key="14">
    <source>
        <dbReference type="SAM" id="Coils"/>
    </source>
</evidence>
<dbReference type="CDD" id="cd06503">
    <property type="entry name" value="ATP-synt_Fo_b"/>
    <property type="match status" value="1"/>
</dbReference>
<name>A0A1M6KEA7_9BACT</name>